<dbReference type="GO" id="GO:0008270">
    <property type="term" value="F:zinc ion binding"/>
    <property type="evidence" value="ECO:0007669"/>
    <property type="project" value="InterPro"/>
</dbReference>
<comment type="catalytic activity">
    <reaction evidence="1">
        <text>D-mannose 6-phosphate = D-fructose 6-phosphate</text>
        <dbReference type="Rhea" id="RHEA:12356"/>
        <dbReference type="ChEBI" id="CHEBI:58735"/>
        <dbReference type="ChEBI" id="CHEBI:61527"/>
        <dbReference type="EC" id="5.3.1.8"/>
    </reaction>
</comment>
<evidence type="ECO:0000313" key="14">
    <source>
        <dbReference type="EMBL" id="KAK3486577.1"/>
    </source>
</evidence>
<accession>A0AAJ0MMP9</accession>
<dbReference type="GO" id="GO:0009298">
    <property type="term" value="P:GDP-mannose biosynthetic process"/>
    <property type="evidence" value="ECO:0007669"/>
    <property type="project" value="InterPro"/>
</dbReference>
<organism evidence="14 15">
    <name type="scientific">Neurospora hispaniola</name>
    <dbReference type="NCBI Taxonomy" id="588809"/>
    <lineage>
        <taxon>Eukaryota</taxon>
        <taxon>Fungi</taxon>
        <taxon>Dikarya</taxon>
        <taxon>Ascomycota</taxon>
        <taxon>Pezizomycotina</taxon>
        <taxon>Sordariomycetes</taxon>
        <taxon>Sordariomycetidae</taxon>
        <taxon>Sordariales</taxon>
        <taxon>Sordariaceae</taxon>
        <taxon>Neurospora</taxon>
    </lineage>
</organism>
<evidence type="ECO:0000256" key="11">
    <source>
        <dbReference type="ARBA" id="ARBA00030762"/>
    </source>
</evidence>
<keyword evidence="9" id="KW-0413">Isomerase</keyword>
<dbReference type="InterPro" id="IPR001250">
    <property type="entry name" value="Man6P_Isoase-1"/>
</dbReference>
<comment type="cofactor">
    <cofactor evidence="12">
        <name>Zn(2+)</name>
        <dbReference type="ChEBI" id="CHEBI:29105"/>
    </cofactor>
    <text evidence="12">Binds 1 zinc ion per subunit.</text>
</comment>
<dbReference type="Gene3D" id="1.10.441.10">
    <property type="entry name" value="Phosphomannose Isomerase, domain 2"/>
    <property type="match status" value="1"/>
</dbReference>
<dbReference type="PIRSF" id="PIRSF001480">
    <property type="entry name" value="Mannose-6-phosphate_isomerase"/>
    <property type="match status" value="1"/>
</dbReference>
<dbReference type="Gene3D" id="2.60.120.10">
    <property type="entry name" value="Jelly Rolls"/>
    <property type="match status" value="2"/>
</dbReference>
<evidence type="ECO:0000256" key="2">
    <source>
        <dbReference type="ARBA" id="ARBA00002564"/>
    </source>
</evidence>
<dbReference type="PANTHER" id="PTHR10309">
    <property type="entry name" value="MANNOSE-6-PHOSPHATE ISOMERASE"/>
    <property type="match status" value="1"/>
</dbReference>
<feature type="binding site" evidence="12">
    <location>
        <position position="113"/>
    </location>
    <ligand>
        <name>Zn(2+)</name>
        <dbReference type="ChEBI" id="CHEBI:29105"/>
    </ligand>
</feature>
<dbReference type="GO" id="GO:0005829">
    <property type="term" value="C:cytosol"/>
    <property type="evidence" value="ECO:0007669"/>
    <property type="project" value="TreeGrafter"/>
</dbReference>
<evidence type="ECO:0000256" key="10">
    <source>
        <dbReference type="ARBA" id="ARBA00029741"/>
    </source>
</evidence>
<comment type="function">
    <text evidence="2">Involved in the synthesis of the GDP-mannose and dolichol-phosphate-mannose required for a number of critical mannosyl transfer reactions.</text>
</comment>
<dbReference type="Proteomes" id="UP001285908">
    <property type="component" value="Unassembled WGS sequence"/>
</dbReference>
<evidence type="ECO:0000256" key="9">
    <source>
        <dbReference type="ARBA" id="ARBA00023235"/>
    </source>
</evidence>
<keyword evidence="15" id="KW-1185">Reference proteome</keyword>
<keyword evidence="7 12" id="KW-0479">Metal-binding</keyword>
<sequence length="411" mass="45399">MTATTTTTDRVFQLTGSCNNYPWGKKGKDSLAAQLCAKADKNFQIKDDEFYSEMWFGDYPDFPAKKFDTGEPLKDILEKNKETLLGKKVIQNLDGQLPYLPKILSIAKALPLQIHPNKELATKLHKRDPENFTDPNHKPEIAVALSKFEVFAGWKPLSHIVPLFQLSFLRQFVPAGTTDTWTDPTLREITKSLLKAEEGTVQYIAQSLLKTPKEDLGPKNDYIPDLIPRLQDQYGPEDPGTLVALLCMNFMVLQPGDSIYIPADGIHAYLSGDIVECMARSNNVLNAGFCPPADRNSYDLFAETLTFEGHTAADMLLPSNKSEKSKEGRTVVYKPPMSEFDMLKADLGAGESDEIAPSDGPGVLIVTSGQGTMLAGGKTFDLKEGSIFFVAPDTTVVWKTDKGMQIHMAVV</sequence>
<evidence type="ECO:0000313" key="15">
    <source>
        <dbReference type="Proteomes" id="UP001285908"/>
    </source>
</evidence>
<dbReference type="GO" id="GO:0004476">
    <property type="term" value="F:mannose-6-phosphate isomerase activity"/>
    <property type="evidence" value="ECO:0007669"/>
    <property type="project" value="UniProtKB-EC"/>
</dbReference>
<dbReference type="EMBL" id="JAULSX010000008">
    <property type="protein sequence ID" value="KAK3486577.1"/>
    <property type="molecule type" value="Genomic_DNA"/>
</dbReference>
<dbReference type="Pfam" id="PF20511">
    <property type="entry name" value="PMI_typeI_cat"/>
    <property type="match status" value="1"/>
</dbReference>
<name>A0AAJ0MMP9_9PEZI</name>
<dbReference type="CDD" id="cd07011">
    <property type="entry name" value="cupin_PMI_type_I_N"/>
    <property type="match status" value="1"/>
</dbReference>
<dbReference type="RefSeq" id="XP_062689134.1">
    <property type="nucleotide sequence ID" value="XM_062835954.1"/>
</dbReference>
<evidence type="ECO:0000256" key="7">
    <source>
        <dbReference type="ARBA" id="ARBA00022723"/>
    </source>
</evidence>
<evidence type="ECO:0000256" key="12">
    <source>
        <dbReference type="PIRSR" id="PIRSR001480-2"/>
    </source>
</evidence>
<dbReference type="AlphaFoldDB" id="A0AAJ0MMP9"/>
<dbReference type="NCBIfam" id="TIGR00218">
    <property type="entry name" value="manA"/>
    <property type="match status" value="1"/>
</dbReference>
<dbReference type="GO" id="GO:0005975">
    <property type="term" value="P:carbohydrate metabolic process"/>
    <property type="evidence" value="ECO:0007669"/>
    <property type="project" value="InterPro"/>
</dbReference>
<evidence type="ECO:0000256" key="5">
    <source>
        <dbReference type="ARBA" id="ARBA00011956"/>
    </source>
</evidence>
<evidence type="ECO:0000256" key="6">
    <source>
        <dbReference type="ARBA" id="ARBA00018236"/>
    </source>
</evidence>
<comment type="similarity">
    <text evidence="4">Belongs to the mannose-6-phosphate isomerase type 1 family.</text>
</comment>
<evidence type="ECO:0000259" key="13">
    <source>
        <dbReference type="Pfam" id="PF20511"/>
    </source>
</evidence>
<dbReference type="SUPFAM" id="SSF51182">
    <property type="entry name" value="RmlC-like cupins"/>
    <property type="match status" value="1"/>
</dbReference>
<dbReference type="InterPro" id="IPR046457">
    <property type="entry name" value="PMI_typeI_cat"/>
</dbReference>
<evidence type="ECO:0000256" key="8">
    <source>
        <dbReference type="ARBA" id="ARBA00022833"/>
    </source>
</evidence>
<proteinExistence type="inferred from homology"/>
<feature type="binding site" evidence="12">
    <location>
        <position position="267"/>
    </location>
    <ligand>
        <name>Zn(2+)</name>
        <dbReference type="ChEBI" id="CHEBI:29105"/>
    </ligand>
</feature>
<dbReference type="PANTHER" id="PTHR10309:SF4">
    <property type="entry name" value="MANNOSE-6-PHOSPHATE ISOMERASE"/>
    <property type="match status" value="1"/>
</dbReference>
<reference evidence="14 15" key="1">
    <citation type="journal article" date="2023" name="Mol. Phylogenet. Evol.">
        <title>Genome-scale phylogeny and comparative genomics of the fungal order Sordariales.</title>
        <authorList>
            <person name="Hensen N."/>
            <person name="Bonometti L."/>
            <person name="Westerberg I."/>
            <person name="Brannstrom I.O."/>
            <person name="Guillou S."/>
            <person name="Cros-Aarteil S."/>
            <person name="Calhoun S."/>
            <person name="Haridas S."/>
            <person name="Kuo A."/>
            <person name="Mondo S."/>
            <person name="Pangilinan J."/>
            <person name="Riley R."/>
            <person name="LaButti K."/>
            <person name="Andreopoulos B."/>
            <person name="Lipzen A."/>
            <person name="Chen C."/>
            <person name="Yan M."/>
            <person name="Daum C."/>
            <person name="Ng V."/>
            <person name="Clum A."/>
            <person name="Steindorff A."/>
            <person name="Ohm R.A."/>
            <person name="Martin F."/>
            <person name="Silar P."/>
            <person name="Natvig D.O."/>
            <person name="Lalanne C."/>
            <person name="Gautier V."/>
            <person name="Ament-Velasquez S.L."/>
            <person name="Kruys A."/>
            <person name="Hutchinson M.I."/>
            <person name="Powell A.J."/>
            <person name="Barry K."/>
            <person name="Miller A.N."/>
            <person name="Grigoriev I.V."/>
            <person name="Debuchy R."/>
            <person name="Gladieux P."/>
            <person name="Hiltunen Thoren M."/>
            <person name="Johannesson H."/>
        </authorList>
    </citation>
    <scope>NUCLEOTIDE SEQUENCE [LARGE SCALE GENOMIC DNA]</scope>
    <source>
        <strain evidence="14 15">FGSC 10403</strain>
    </source>
</reference>
<feature type="binding site" evidence="12">
    <location>
        <position position="115"/>
    </location>
    <ligand>
        <name>Zn(2+)</name>
        <dbReference type="ChEBI" id="CHEBI:29105"/>
    </ligand>
</feature>
<comment type="pathway">
    <text evidence="3">Nucleotide-sugar biosynthesis; GDP-alpha-D-mannose biosynthesis; alpha-D-mannose 1-phosphate from D-fructose 6-phosphate: step 1/2.</text>
</comment>
<gene>
    <name evidence="14" type="ORF">B0T23DRAFT_345127</name>
</gene>
<dbReference type="InterPro" id="IPR016305">
    <property type="entry name" value="Mannose-6-P_Isomerase"/>
</dbReference>
<comment type="caution">
    <text evidence="14">The sequence shown here is derived from an EMBL/GenBank/DDBJ whole genome shotgun (WGS) entry which is preliminary data.</text>
</comment>
<feature type="domain" description="Phosphomannose isomerase type I catalytic" evidence="13">
    <location>
        <begin position="11"/>
        <end position="157"/>
    </location>
</feature>
<evidence type="ECO:0000256" key="4">
    <source>
        <dbReference type="ARBA" id="ARBA00010772"/>
    </source>
</evidence>
<keyword evidence="8 12" id="KW-0862">Zinc</keyword>
<dbReference type="EC" id="5.3.1.8" evidence="5"/>
<dbReference type="InterPro" id="IPR014710">
    <property type="entry name" value="RmlC-like_jellyroll"/>
</dbReference>
<dbReference type="PRINTS" id="PR00714">
    <property type="entry name" value="MAN6PISMRASE"/>
</dbReference>
<dbReference type="InterPro" id="IPR011051">
    <property type="entry name" value="RmlC_Cupin_sf"/>
</dbReference>
<evidence type="ECO:0000256" key="1">
    <source>
        <dbReference type="ARBA" id="ARBA00000757"/>
    </source>
</evidence>
<feature type="binding site" evidence="12">
    <location>
        <position position="140"/>
    </location>
    <ligand>
        <name>Zn(2+)</name>
        <dbReference type="ChEBI" id="CHEBI:29105"/>
    </ligand>
</feature>
<dbReference type="GeneID" id="87873576"/>
<evidence type="ECO:0000256" key="3">
    <source>
        <dbReference type="ARBA" id="ARBA00004666"/>
    </source>
</evidence>
<protein>
    <recommendedName>
        <fullName evidence="6">Mannose-6-phosphate isomerase</fullName>
        <ecNumber evidence="5">5.3.1.8</ecNumber>
    </recommendedName>
    <alternativeName>
        <fullName evidence="10">Phosphohexomutase</fullName>
    </alternativeName>
    <alternativeName>
        <fullName evidence="11">Phosphomannose isomerase</fullName>
    </alternativeName>
</protein>